<name>A0ABN1IDA6_9GAMM</name>
<feature type="chain" id="PRO_5045080155" description="DUF1579 domain-containing protein" evidence="1">
    <location>
        <begin position="22"/>
        <end position="172"/>
    </location>
</feature>
<keyword evidence="3" id="KW-1185">Reference proteome</keyword>
<keyword evidence="1" id="KW-0732">Signal</keyword>
<sequence>MRHSRWAALLLSTTVCSFASAADAPPSGTAASPPAYDYFLGVWRCDGVFPASGKTISSSMRFEWDLASHSLLKHHDDKPPALYHAVELWSSKANSNQFNAAIVDNFGGVRAFGSPGWQGDSLTWTGAPAVQPRQQFVYTKLGNDRFRVDWQVAKNDQPFVVGDTLTCERKRG</sequence>
<gene>
    <name evidence="2" type="ORF">GCM10009105_07810</name>
</gene>
<organism evidence="2 3">
    <name type="scientific">Dokdonella soli</name>
    <dbReference type="NCBI Taxonomy" id="529810"/>
    <lineage>
        <taxon>Bacteria</taxon>
        <taxon>Pseudomonadati</taxon>
        <taxon>Pseudomonadota</taxon>
        <taxon>Gammaproteobacteria</taxon>
        <taxon>Lysobacterales</taxon>
        <taxon>Rhodanobacteraceae</taxon>
        <taxon>Dokdonella</taxon>
    </lineage>
</organism>
<evidence type="ECO:0000256" key="1">
    <source>
        <dbReference type="SAM" id="SignalP"/>
    </source>
</evidence>
<dbReference type="RefSeq" id="WP_343787373.1">
    <property type="nucleotide sequence ID" value="NZ_BAAAEU010000004.1"/>
</dbReference>
<dbReference type="EMBL" id="BAAAEU010000004">
    <property type="protein sequence ID" value="GAA0708324.1"/>
    <property type="molecule type" value="Genomic_DNA"/>
</dbReference>
<feature type="signal peptide" evidence="1">
    <location>
        <begin position="1"/>
        <end position="21"/>
    </location>
</feature>
<dbReference type="Proteomes" id="UP001501523">
    <property type="component" value="Unassembled WGS sequence"/>
</dbReference>
<evidence type="ECO:0000313" key="2">
    <source>
        <dbReference type="EMBL" id="GAA0708324.1"/>
    </source>
</evidence>
<evidence type="ECO:0008006" key="4">
    <source>
        <dbReference type="Google" id="ProtNLM"/>
    </source>
</evidence>
<protein>
    <recommendedName>
        <fullName evidence="4">DUF1579 domain-containing protein</fullName>
    </recommendedName>
</protein>
<evidence type="ECO:0000313" key="3">
    <source>
        <dbReference type="Proteomes" id="UP001501523"/>
    </source>
</evidence>
<comment type="caution">
    <text evidence="2">The sequence shown here is derived from an EMBL/GenBank/DDBJ whole genome shotgun (WGS) entry which is preliminary data.</text>
</comment>
<accession>A0ABN1IDA6</accession>
<proteinExistence type="predicted"/>
<reference evidence="2 3" key="1">
    <citation type="journal article" date="2019" name="Int. J. Syst. Evol. Microbiol.">
        <title>The Global Catalogue of Microorganisms (GCM) 10K type strain sequencing project: providing services to taxonomists for standard genome sequencing and annotation.</title>
        <authorList>
            <consortium name="The Broad Institute Genomics Platform"/>
            <consortium name="The Broad Institute Genome Sequencing Center for Infectious Disease"/>
            <person name="Wu L."/>
            <person name="Ma J."/>
        </authorList>
    </citation>
    <scope>NUCLEOTIDE SEQUENCE [LARGE SCALE GENOMIC DNA]</scope>
    <source>
        <strain evidence="2 3">JCM 15421</strain>
    </source>
</reference>